<keyword evidence="4 7" id="KW-0255">Endonuclease</keyword>
<dbReference type="Proteomes" id="UP001597090">
    <property type="component" value="Unassembled WGS sequence"/>
</dbReference>
<evidence type="ECO:0000313" key="10">
    <source>
        <dbReference type="Proteomes" id="UP001597090"/>
    </source>
</evidence>
<sequence>MNSTRFPRTARVRARSDFDRIFKQGRRVALPVLALHWQAVDVPPRLGLAVSRKVDPHAVGRNRIKRVLRDSFRHHRHALADGDYVVVARPGASRCSGEELRAAFLALLRRAGAFALPAPPAPGTMPAVADPCLSPSPSP</sequence>
<dbReference type="NCBIfam" id="TIGR00188">
    <property type="entry name" value="rnpA"/>
    <property type="match status" value="1"/>
</dbReference>
<comment type="subunit">
    <text evidence="7">Consists of a catalytic RNA component (M1 or rnpB) and a protein subunit.</text>
</comment>
<dbReference type="RefSeq" id="WP_386812723.1">
    <property type="nucleotide sequence ID" value="NZ_JBHTIH010000004.1"/>
</dbReference>
<keyword evidence="5 7" id="KW-0378">Hydrolase</keyword>
<comment type="similarity">
    <text evidence="7">Belongs to the RnpA family.</text>
</comment>
<dbReference type="PROSITE" id="PS00648">
    <property type="entry name" value="RIBONUCLEASE_P"/>
    <property type="match status" value="1"/>
</dbReference>
<dbReference type="EC" id="3.1.26.5" evidence="7 8"/>
<dbReference type="Gene3D" id="3.30.230.10">
    <property type="match status" value="1"/>
</dbReference>
<dbReference type="Pfam" id="PF00825">
    <property type="entry name" value="Ribonuclease_P"/>
    <property type="match status" value="1"/>
</dbReference>
<organism evidence="9 10">
    <name type="scientific">Lysobacter koreensis</name>
    <dbReference type="NCBI Taxonomy" id="266122"/>
    <lineage>
        <taxon>Bacteria</taxon>
        <taxon>Pseudomonadati</taxon>
        <taxon>Pseudomonadota</taxon>
        <taxon>Gammaproteobacteria</taxon>
        <taxon>Lysobacterales</taxon>
        <taxon>Lysobacteraceae</taxon>
        <taxon>Lysobacter</taxon>
    </lineage>
</organism>
<comment type="caution">
    <text evidence="9">The sequence shown here is derived from an EMBL/GenBank/DDBJ whole genome shotgun (WGS) entry which is preliminary data.</text>
</comment>
<evidence type="ECO:0000256" key="1">
    <source>
        <dbReference type="ARBA" id="ARBA00002663"/>
    </source>
</evidence>
<comment type="function">
    <text evidence="1 7">RNaseP catalyzes the removal of the 5'-leader sequence from pre-tRNA to produce the mature 5'-terminus. It can also cleave other RNA substrates such as 4.5S RNA. The protein component plays an auxiliary but essential role in vivo by binding to the 5'-leader sequence and broadening the substrate specificity of the ribozyme.</text>
</comment>
<dbReference type="InterPro" id="IPR014721">
    <property type="entry name" value="Ribsml_uS5_D2-typ_fold_subgr"/>
</dbReference>
<keyword evidence="3 7" id="KW-0540">Nuclease</keyword>
<dbReference type="PANTHER" id="PTHR33992">
    <property type="entry name" value="RIBONUCLEASE P PROTEIN COMPONENT"/>
    <property type="match status" value="1"/>
</dbReference>
<evidence type="ECO:0000256" key="7">
    <source>
        <dbReference type="HAMAP-Rule" id="MF_00227"/>
    </source>
</evidence>
<evidence type="ECO:0000256" key="8">
    <source>
        <dbReference type="NCBIfam" id="TIGR00188"/>
    </source>
</evidence>
<evidence type="ECO:0000313" key="9">
    <source>
        <dbReference type="EMBL" id="MFD0739694.1"/>
    </source>
</evidence>
<dbReference type="InterPro" id="IPR020568">
    <property type="entry name" value="Ribosomal_Su5_D2-typ_SF"/>
</dbReference>
<dbReference type="GO" id="GO:0004526">
    <property type="term" value="F:ribonuclease P activity"/>
    <property type="evidence" value="ECO:0007669"/>
    <property type="project" value="UniProtKB-EC"/>
</dbReference>
<dbReference type="InterPro" id="IPR000100">
    <property type="entry name" value="RNase_P"/>
</dbReference>
<dbReference type="SUPFAM" id="SSF54211">
    <property type="entry name" value="Ribosomal protein S5 domain 2-like"/>
    <property type="match status" value="1"/>
</dbReference>
<keyword evidence="6 7" id="KW-0694">RNA-binding</keyword>
<reference evidence="10" key="1">
    <citation type="journal article" date="2019" name="Int. J. Syst. Evol. Microbiol.">
        <title>The Global Catalogue of Microorganisms (GCM) 10K type strain sequencing project: providing services to taxonomists for standard genome sequencing and annotation.</title>
        <authorList>
            <consortium name="The Broad Institute Genomics Platform"/>
            <consortium name="The Broad Institute Genome Sequencing Center for Infectious Disease"/>
            <person name="Wu L."/>
            <person name="Ma J."/>
        </authorList>
    </citation>
    <scope>NUCLEOTIDE SEQUENCE [LARGE SCALE GENOMIC DNA]</scope>
    <source>
        <strain evidence="10">CCUG 55491</strain>
    </source>
</reference>
<comment type="catalytic activity">
    <reaction evidence="7">
        <text>Endonucleolytic cleavage of RNA, removing 5'-extranucleotides from tRNA precursor.</text>
        <dbReference type="EC" id="3.1.26.5"/>
    </reaction>
</comment>
<accession>A0ABW2YNT2</accession>
<evidence type="ECO:0000256" key="5">
    <source>
        <dbReference type="ARBA" id="ARBA00022801"/>
    </source>
</evidence>
<evidence type="ECO:0000256" key="3">
    <source>
        <dbReference type="ARBA" id="ARBA00022722"/>
    </source>
</evidence>
<gene>
    <name evidence="7 9" type="primary">rnpA</name>
    <name evidence="9" type="ORF">ACFQZQ_10425</name>
</gene>
<evidence type="ECO:0000256" key="2">
    <source>
        <dbReference type="ARBA" id="ARBA00022694"/>
    </source>
</evidence>
<dbReference type="EMBL" id="JBHTIH010000004">
    <property type="protein sequence ID" value="MFD0739694.1"/>
    <property type="molecule type" value="Genomic_DNA"/>
</dbReference>
<evidence type="ECO:0000256" key="6">
    <source>
        <dbReference type="ARBA" id="ARBA00022884"/>
    </source>
</evidence>
<dbReference type="PANTHER" id="PTHR33992:SF1">
    <property type="entry name" value="RIBONUCLEASE P PROTEIN COMPONENT"/>
    <property type="match status" value="1"/>
</dbReference>
<dbReference type="InterPro" id="IPR020539">
    <property type="entry name" value="RNase_P_CS"/>
</dbReference>
<evidence type="ECO:0000256" key="4">
    <source>
        <dbReference type="ARBA" id="ARBA00022759"/>
    </source>
</evidence>
<proteinExistence type="inferred from homology"/>
<protein>
    <recommendedName>
        <fullName evidence="7 8">Ribonuclease P protein component</fullName>
        <shortName evidence="7">RNase P protein</shortName>
        <shortName evidence="7">RNaseP protein</shortName>
        <ecNumber evidence="7 8">3.1.26.5</ecNumber>
    </recommendedName>
    <alternativeName>
        <fullName evidence="7">Protein C5</fullName>
    </alternativeName>
</protein>
<dbReference type="HAMAP" id="MF_00227">
    <property type="entry name" value="RNase_P"/>
    <property type="match status" value="1"/>
</dbReference>
<keyword evidence="10" id="KW-1185">Reference proteome</keyword>
<name>A0ABW2YNT2_9GAMM</name>
<keyword evidence="2 7" id="KW-0819">tRNA processing</keyword>